<name>A0A835CVY7_APHGI</name>
<dbReference type="OrthoDB" id="7691932at2759"/>
<dbReference type="SUPFAM" id="SSF46689">
    <property type="entry name" value="Homeodomain-like"/>
    <property type="match status" value="1"/>
</dbReference>
<dbReference type="EMBL" id="JACMRX010000002">
    <property type="protein sequence ID" value="KAF7994910.1"/>
    <property type="molecule type" value="Genomic_DNA"/>
</dbReference>
<sequence length="511" mass="59655">MTPTDNNFQNILKYKIIDDSSDGHFQDVERNKKVFSDAVHYSVDLLRKNDCINDTSDTIYQESVGLGQKFYEVLLKTRQKYMLKKLNQTWNIEQGNNLTSELVKNEPSDYRNRNTQAYAVDYSEYQASMRRQIYPNSVQLPNSVFGNGNFDTADRFTIDSDDDDDDRFNKQFGYTSKSLKYEFVPYEEKLRIINMARDNPDWTMKTLRERSGCKHVMNRDQLQRWEEQLEIGGTREDRRKAINSWVYAKCIDYKNRNKKINNQLLKKWALEAASVCLPPKNNPNNEFRASSWWMLNFKNLHGITGPSSDLQINVQPDPRYINGIGPSGEPSFHMPVHNPSQDYLNIDVETLEKNEIQLMSNSSGHTSGFFDPSISGLIKRHEKGVTFEEKLRVVNLSRANPTWSVKMLREQSGCKQLTQIELLRRWEKQVTSGGSSADKIKKINQWVFQRCIEYQKKNYTVTNKTITSWAFDAKRELMMQNTTFTPSAGWLERFKNKYNIVGNPFDLKIKD</sequence>
<dbReference type="InterPro" id="IPR006600">
    <property type="entry name" value="HTH_CenpB_DNA-bd_dom"/>
</dbReference>
<dbReference type="Gene3D" id="1.10.10.60">
    <property type="entry name" value="Homeodomain-like"/>
    <property type="match status" value="1"/>
</dbReference>
<reference evidence="4 5" key="1">
    <citation type="submission" date="2020-08" db="EMBL/GenBank/DDBJ databases">
        <title>Aphidius gifuensis genome sequencing and assembly.</title>
        <authorList>
            <person name="Du Z."/>
        </authorList>
    </citation>
    <scope>NUCLEOTIDE SEQUENCE [LARGE SCALE GENOMIC DNA]</scope>
    <source>
        <strain evidence="4">YNYX2018</strain>
        <tissue evidence="4">Adults</tissue>
    </source>
</reference>
<feature type="domain" description="HTH CENPB-type" evidence="3">
    <location>
        <begin position="431"/>
        <end position="504"/>
    </location>
</feature>
<keyword evidence="5" id="KW-1185">Reference proteome</keyword>
<keyword evidence="2" id="KW-0238">DNA-binding</keyword>
<gene>
    <name evidence="4" type="ORF">HCN44_004382</name>
</gene>
<protein>
    <recommendedName>
        <fullName evidence="3">HTH CENPB-type domain-containing protein</fullName>
    </recommendedName>
</protein>
<evidence type="ECO:0000313" key="5">
    <source>
        <dbReference type="Proteomes" id="UP000639338"/>
    </source>
</evidence>
<evidence type="ECO:0000256" key="2">
    <source>
        <dbReference type="ARBA" id="ARBA00023125"/>
    </source>
</evidence>
<dbReference type="InterPro" id="IPR009057">
    <property type="entry name" value="Homeodomain-like_sf"/>
</dbReference>
<proteinExistence type="predicted"/>
<evidence type="ECO:0000256" key="1">
    <source>
        <dbReference type="ARBA" id="ARBA00004123"/>
    </source>
</evidence>
<organism evidence="4 5">
    <name type="scientific">Aphidius gifuensis</name>
    <name type="common">Parasitoid wasp</name>
    <dbReference type="NCBI Taxonomy" id="684658"/>
    <lineage>
        <taxon>Eukaryota</taxon>
        <taxon>Metazoa</taxon>
        <taxon>Ecdysozoa</taxon>
        <taxon>Arthropoda</taxon>
        <taxon>Hexapoda</taxon>
        <taxon>Insecta</taxon>
        <taxon>Pterygota</taxon>
        <taxon>Neoptera</taxon>
        <taxon>Endopterygota</taxon>
        <taxon>Hymenoptera</taxon>
        <taxon>Apocrita</taxon>
        <taxon>Ichneumonoidea</taxon>
        <taxon>Braconidae</taxon>
        <taxon>Aphidiinae</taxon>
        <taxon>Aphidius</taxon>
    </lineage>
</organism>
<comment type="caution">
    <text evidence="4">The sequence shown here is derived from an EMBL/GenBank/DDBJ whole genome shotgun (WGS) entry which is preliminary data.</text>
</comment>
<dbReference type="Proteomes" id="UP000639338">
    <property type="component" value="Unassembled WGS sequence"/>
</dbReference>
<dbReference type="AlphaFoldDB" id="A0A835CVY7"/>
<dbReference type="GO" id="GO:0003677">
    <property type="term" value="F:DNA binding"/>
    <property type="evidence" value="ECO:0007669"/>
    <property type="project" value="UniProtKB-KW"/>
</dbReference>
<comment type="subcellular location">
    <subcellularLocation>
        <location evidence="1">Nucleus</location>
    </subcellularLocation>
</comment>
<evidence type="ECO:0000259" key="3">
    <source>
        <dbReference type="PROSITE" id="PS51253"/>
    </source>
</evidence>
<evidence type="ECO:0000313" key="4">
    <source>
        <dbReference type="EMBL" id="KAF7994910.1"/>
    </source>
</evidence>
<accession>A0A835CVY7</accession>
<dbReference type="GO" id="GO:0005634">
    <property type="term" value="C:nucleus"/>
    <property type="evidence" value="ECO:0007669"/>
    <property type="project" value="UniProtKB-SubCell"/>
</dbReference>
<dbReference type="Pfam" id="PF03221">
    <property type="entry name" value="HTH_Tnp_Tc5"/>
    <property type="match status" value="1"/>
</dbReference>
<dbReference type="PROSITE" id="PS51253">
    <property type="entry name" value="HTH_CENPB"/>
    <property type="match status" value="1"/>
</dbReference>